<reference evidence="1 2" key="2">
    <citation type="submission" date="2018-11" db="EMBL/GenBank/DDBJ databases">
        <authorList>
            <consortium name="Pathogen Informatics"/>
        </authorList>
    </citation>
    <scope>NUCLEOTIDE SEQUENCE [LARGE SCALE GENOMIC DNA]</scope>
</reference>
<evidence type="ECO:0000313" key="1">
    <source>
        <dbReference type="EMBL" id="VDN84714.1"/>
    </source>
</evidence>
<accession>A0A0N4T5S7</accession>
<dbReference type="AlphaFoldDB" id="A0A0N4T5S7"/>
<dbReference type="EMBL" id="UZAD01001079">
    <property type="protein sequence ID" value="VDN84714.1"/>
    <property type="molecule type" value="Genomic_DNA"/>
</dbReference>
<keyword evidence="2" id="KW-1185">Reference proteome</keyword>
<evidence type="ECO:0000313" key="2">
    <source>
        <dbReference type="Proteomes" id="UP000278627"/>
    </source>
</evidence>
<proteinExistence type="predicted"/>
<evidence type="ECO:0000313" key="3">
    <source>
        <dbReference type="WBParaSite" id="BPAG_0000355801-mRNA-1"/>
    </source>
</evidence>
<sequence length="110" mass="12935">MSFIFHVWMMDDNFLYLTYIDWNNVKSRLILGINYCSHLTYSFLPIVLVRACCLEPLGIYISYIAMDGELITSGSAFQVMLIRHNTVIDRTLPPSFFPFQFHYDWHLKGS</sequence>
<organism evidence="3">
    <name type="scientific">Brugia pahangi</name>
    <name type="common">Filarial nematode worm</name>
    <dbReference type="NCBI Taxonomy" id="6280"/>
    <lineage>
        <taxon>Eukaryota</taxon>
        <taxon>Metazoa</taxon>
        <taxon>Ecdysozoa</taxon>
        <taxon>Nematoda</taxon>
        <taxon>Chromadorea</taxon>
        <taxon>Rhabditida</taxon>
        <taxon>Spirurina</taxon>
        <taxon>Spiruromorpha</taxon>
        <taxon>Filarioidea</taxon>
        <taxon>Onchocercidae</taxon>
        <taxon>Brugia</taxon>
    </lineage>
</organism>
<dbReference type="WBParaSite" id="BPAG_0000355801-mRNA-1">
    <property type="protein sequence ID" value="BPAG_0000355801-mRNA-1"/>
    <property type="gene ID" value="BPAG_0000355801"/>
</dbReference>
<protein>
    <submittedName>
        <fullName evidence="3">Neur_chan_LBD domain-containing protein</fullName>
    </submittedName>
</protein>
<dbReference type="Proteomes" id="UP000278627">
    <property type="component" value="Unassembled WGS sequence"/>
</dbReference>
<reference evidence="3" key="1">
    <citation type="submission" date="2017-02" db="UniProtKB">
        <authorList>
            <consortium name="WormBaseParasite"/>
        </authorList>
    </citation>
    <scope>IDENTIFICATION</scope>
</reference>
<name>A0A0N4T5S7_BRUPA</name>
<gene>
    <name evidence="1" type="ORF">BPAG_LOCUS3528</name>
</gene>